<dbReference type="EMBL" id="OE005297">
    <property type="protein sequence ID" value="CAD7461864.1"/>
    <property type="molecule type" value="Genomic_DNA"/>
</dbReference>
<evidence type="ECO:0000256" key="3">
    <source>
        <dbReference type="ARBA" id="ARBA00023274"/>
    </source>
</evidence>
<reference evidence="6" key="1">
    <citation type="submission" date="2020-11" db="EMBL/GenBank/DDBJ databases">
        <authorList>
            <person name="Tran Van P."/>
        </authorList>
    </citation>
    <scope>NUCLEOTIDE SEQUENCE</scope>
</reference>
<evidence type="ECO:0000256" key="1">
    <source>
        <dbReference type="ARBA" id="ARBA00009339"/>
    </source>
</evidence>
<dbReference type="PANTHER" id="PTHR19970">
    <property type="entry name" value="RIBOSOMAL PROTEIN L39E"/>
    <property type="match status" value="1"/>
</dbReference>
<organism evidence="6">
    <name type="scientific">Timema tahoe</name>
    <dbReference type="NCBI Taxonomy" id="61484"/>
    <lineage>
        <taxon>Eukaryota</taxon>
        <taxon>Metazoa</taxon>
        <taxon>Ecdysozoa</taxon>
        <taxon>Arthropoda</taxon>
        <taxon>Hexapoda</taxon>
        <taxon>Insecta</taxon>
        <taxon>Pterygota</taxon>
        <taxon>Neoptera</taxon>
        <taxon>Polyneoptera</taxon>
        <taxon>Phasmatodea</taxon>
        <taxon>Timematodea</taxon>
        <taxon>Timematoidea</taxon>
        <taxon>Timematidae</taxon>
        <taxon>Timema</taxon>
    </lineage>
</organism>
<keyword evidence="3" id="KW-0687">Ribonucleoprotein</keyword>
<dbReference type="GO" id="GO:0003735">
    <property type="term" value="F:structural constituent of ribosome"/>
    <property type="evidence" value="ECO:0007669"/>
    <property type="project" value="InterPro"/>
</dbReference>
<dbReference type="GO" id="GO:0022625">
    <property type="term" value="C:cytosolic large ribosomal subunit"/>
    <property type="evidence" value="ECO:0007669"/>
    <property type="project" value="TreeGrafter"/>
</dbReference>
<evidence type="ECO:0000313" key="6">
    <source>
        <dbReference type="EMBL" id="CAD7461864.1"/>
    </source>
</evidence>
<evidence type="ECO:0000256" key="4">
    <source>
        <dbReference type="ARBA" id="ARBA00035234"/>
    </source>
</evidence>
<evidence type="ECO:0000256" key="2">
    <source>
        <dbReference type="ARBA" id="ARBA00022980"/>
    </source>
</evidence>
<comment type="similarity">
    <text evidence="1">Belongs to the eukaryotic ribosomal protein eL39 family.</text>
</comment>
<dbReference type="SUPFAM" id="SSF48662">
    <property type="entry name" value="Ribosomal protein L39e"/>
    <property type="match status" value="1"/>
</dbReference>
<dbReference type="PANTHER" id="PTHR19970:SF0">
    <property type="entry name" value="LARGE RIBOSOMAL SUBUNIT PROTEIN EL39"/>
    <property type="match status" value="1"/>
</dbReference>
<keyword evidence="2" id="KW-0689">Ribosomal protein</keyword>
<dbReference type="AlphaFoldDB" id="A0A7R9INX1"/>
<gene>
    <name evidence="6" type="ORF">TTEB3V08_LOCUS9767</name>
</gene>
<accession>A0A7R9INX1</accession>
<sequence length="211" mass="23569">MSFQIKKWAFGPGNLPPFGSSCRTFPRGYTFEPIRAKGYKSGGRAGSGLQSEDGRSHRMCTSIHVKKGWDKSHVEKPPPVHMAKICYSPPPISAHKTFRIKQKLAKKLKQNRPIPQWVRMRTDNTISRYVVALGGIDTRSRVGDSHRWRISSHSLQPSSSTASLVDALVILLLILAEGNAASPSTMRARQTRKQTIDRIRSERDQLAGQPV</sequence>
<dbReference type="FunFam" id="1.10.1620.10:FF:000001">
    <property type="entry name" value="60S ribosomal protein-like L39"/>
    <property type="match status" value="1"/>
</dbReference>
<dbReference type="PROSITE" id="PS51257">
    <property type="entry name" value="PROKAR_LIPOPROTEIN"/>
    <property type="match status" value="1"/>
</dbReference>
<name>A0A7R9INX1_9NEOP</name>
<dbReference type="Pfam" id="PF00832">
    <property type="entry name" value="Ribosomal_L39"/>
    <property type="match status" value="1"/>
</dbReference>
<evidence type="ECO:0000256" key="5">
    <source>
        <dbReference type="ARBA" id="ARBA00035339"/>
    </source>
</evidence>
<dbReference type="InterPro" id="IPR000077">
    <property type="entry name" value="Ribosomal_eL39"/>
</dbReference>
<protein>
    <recommendedName>
        <fullName evidence="4">Large ribosomal subunit protein eL39</fullName>
    </recommendedName>
    <alternativeName>
        <fullName evidence="5">60S ribosomal protein L39</fullName>
    </alternativeName>
</protein>
<dbReference type="GO" id="GO:0006412">
    <property type="term" value="P:translation"/>
    <property type="evidence" value="ECO:0007669"/>
    <property type="project" value="InterPro"/>
</dbReference>
<proteinExistence type="inferred from homology"/>
<dbReference type="Gene3D" id="1.10.1620.10">
    <property type="entry name" value="Ribosomal protein L39e"/>
    <property type="match status" value="1"/>
</dbReference>
<dbReference type="InterPro" id="IPR023626">
    <property type="entry name" value="Ribosomal_eL39_dom_sf"/>
</dbReference>